<evidence type="ECO:0000313" key="1">
    <source>
        <dbReference type="EMBL" id="MFD1890778.1"/>
    </source>
</evidence>
<dbReference type="RefSeq" id="WP_343874091.1">
    <property type="nucleotide sequence ID" value="NZ_BAAAIX010000025.1"/>
</dbReference>
<evidence type="ECO:0008006" key="3">
    <source>
        <dbReference type="Google" id="ProtNLM"/>
    </source>
</evidence>
<dbReference type="EMBL" id="JBHUFZ010000026">
    <property type="protein sequence ID" value="MFD1890778.1"/>
    <property type="molecule type" value="Genomic_DNA"/>
</dbReference>
<gene>
    <name evidence="1" type="ORF">ACFSCS_11380</name>
</gene>
<accession>A0ABW4RZB8</accession>
<protein>
    <recommendedName>
        <fullName evidence="3">THIF-type NAD/FAD binding fold domain-containing protein</fullName>
    </recommendedName>
</protein>
<name>A0ABW4RZB8_9ACTN</name>
<dbReference type="SUPFAM" id="SSF69572">
    <property type="entry name" value="Activating enzymes of the ubiquitin-like proteins"/>
    <property type="match status" value="1"/>
</dbReference>
<organism evidence="1 2">
    <name type="scientific">Luteococcus peritonei</name>
    <dbReference type="NCBI Taxonomy" id="88874"/>
    <lineage>
        <taxon>Bacteria</taxon>
        <taxon>Bacillati</taxon>
        <taxon>Actinomycetota</taxon>
        <taxon>Actinomycetes</taxon>
        <taxon>Propionibacteriales</taxon>
        <taxon>Propionibacteriaceae</taxon>
        <taxon>Luteococcus</taxon>
    </lineage>
</organism>
<evidence type="ECO:0000313" key="2">
    <source>
        <dbReference type="Proteomes" id="UP001597326"/>
    </source>
</evidence>
<dbReference type="Proteomes" id="UP001597326">
    <property type="component" value="Unassembled WGS sequence"/>
</dbReference>
<proteinExistence type="predicted"/>
<keyword evidence="2" id="KW-1185">Reference proteome</keyword>
<sequence>MQDILHGRTRLRATRIELAGTVRWWLDEQCWAELAPDQALERRLAEADGWCRAEQLARGLDATGREQLGSLLQLMHRAGLAVEGRPEAVPQSLRVGLVGSGVLARSVATSLVRSGVRSITCLDERSPDPLVWPGTRQLTGSAALARSLRPRHGLRVGIAHGVRELAELGTDIVVVAAGTLEPDRLLLGELVEHGLGHLVLGAHQDTGRIGPLVLPGRTPCLQCHDLARAEQDPAWGLVLAQLCQVTARPHPTIGQVVATRAALELGWAGRDLTHGERLHGRCELHDLERPTVRDVRFSQHPGCSCARRP</sequence>
<comment type="caution">
    <text evidence="1">The sequence shown here is derived from an EMBL/GenBank/DDBJ whole genome shotgun (WGS) entry which is preliminary data.</text>
</comment>
<dbReference type="InterPro" id="IPR035985">
    <property type="entry name" value="Ubiquitin-activating_enz"/>
</dbReference>
<reference evidence="2" key="1">
    <citation type="journal article" date="2019" name="Int. J. Syst. Evol. Microbiol.">
        <title>The Global Catalogue of Microorganisms (GCM) 10K type strain sequencing project: providing services to taxonomists for standard genome sequencing and annotation.</title>
        <authorList>
            <consortium name="The Broad Institute Genomics Platform"/>
            <consortium name="The Broad Institute Genome Sequencing Center for Infectious Disease"/>
            <person name="Wu L."/>
            <person name="Ma J."/>
        </authorList>
    </citation>
    <scope>NUCLEOTIDE SEQUENCE [LARGE SCALE GENOMIC DNA]</scope>
    <source>
        <strain evidence="2">CAIM 431</strain>
    </source>
</reference>
<dbReference type="Gene3D" id="3.40.50.720">
    <property type="entry name" value="NAD(P)-binding Rossmann-like Domain"/>
    <property type="match status" value="1"/>
</dbReference>